<dbReference type="SMART" id="SM00710">
    <property type="entry name" value="PbH1"/>
    <property type="match status" value="7"/>
</dbReference>
<dbReference type="InterPro" id="IPR006626">
    <property type="entry name" value="PbH1"/>
</dbReference>
<evidence type="ECO:0000259" key="1">
    <source>
        <dbReference type="Pfam" id="PF13229"/>
    </source>
</evidence>
<proteinExistence type="predicted"/>
<dbReference type="InterPro" id="IPR012334">
    <property type="entry name" value="Pectin_lyas_fold"/>
</dbReference>
<feature type="domain" description="Right handed beta helix" evidence="1">
    <location>
        <begin position="120"/>
        <end position="302"/>
    </location>
</feature>
<organism evidence="2 3">
    <name type="scientific">Hymenobacter armeniacus</name>
    <dbReference type="NCBI Taxonomy" id="2771358"/>
    <lineage>
        <taxon>Bacteria</taxon>
        <taxon>Pseudomonadati</taxon>
        <taxon>Bacteroidota</taxon>
        <taxon>Cytophagia</taxon>
        <taxon>Cytophagales</taxon>
        <taxon>Hymenobacteraceae</taxon>
        <taxon>Hymenobacter</taxon>
    </lineage>
</organism>
<name>A0ABR8K0A8_9BACT</name>
<dbReference type="InterPro" id="IPR039448">
    <property type="entry name" value="Beta_helix"/>
</dbReference>
<dbReference type="RefSeq" id="WP_190928722.1">
    <property type="nucleotide sequence ID" value="NZ_JACXAC010000009.1"/>
</dbReference>
<dbReference type="InterPro" id="IPR011050">
    <property type="entry name" value="Pectin_lyase_fold/virulence"/>
</dbReference>
<protein>
    <submittedName>
        <fullName evidence="2">Right-handed parallel beta-helix repeat-containing protein</fullName>
    </submittedName>
</protein>
<evidence type="ECO:0000313" key="3">
    <source>
        <dbReference type="Proteomes" id="UP000606003"/>
    </source>
</evidence>
<accession>A0ABR8K0A8</accession>
<dbReference type="InterPro" id="IPR026444">
    <property type="entry name" value="Secre_tail"/>
</dbReference>
<dbReference type="SUPFAM" id="SSF51126">
    <property type="entry name" value="Pectin lyase-like"/>
    <property type="match status" value="1"/>
</dbReference>
<dbReference type="Gene3D" id="2.160.20.10">
    <property type="entry name" value="Single-stranded right-handed beta-helix, Pectin lyase-like"/>
    <property type="match status" value="1"/>
</dbReference>
<comment type="caution">
    <text evidence="2">The sequence shown here is derived from an EMBL/GenBank/DDBJ whole genome shotgun (WGS) entry which is preliminary data.</text>
</comment>
<dbReference type="Proteomes" id="UP000606003">
    <property type="component" value="Unassembled WGS sequence"/>
</dbReference>
<gene>
    <name evidence="2" type="ORF">IC234_21245</name>
</gene>
<sequence length="696" mass="73503">MGTLSARATTYYVSSSGYDSNVGTSAAQAWRTPARVNAATLQPGDRVLFEGGQTFSGSLRMRSNQGTAAQPIVFRSYGTAGPAVIASGAEVGFYAHNAGGLELRNLTFRGAGIAASQASGVQFYNDSTNAHLQHLRFDSLDISGYQRVGLEVGSWNGTSGYDNVRITNSQFHANGESGLSSYAYFPELGHSDWYVGNCNAYDNPGRQELPNSATGNGIVVSGIDGVIVEHCTAYHNGWLNARGGGPAGIWGWDCNNLTIQYCESHHNEAGGRRDGGGFDLDGGCTNSVLQYNYSHDNDGPGYLLVQFDYARPMHDLVVRYNISKNDARQQDQGGILVYSEPWLGGIVNADIYNNTIILDRPANGSSPSAVYLLSGNISGFTVRNNILQADPGLCLVRTFTTTGVRFEGNDYWSPTGVMKFDWNTAQYSTLSAWRNASAQETLAGGSRATGMSVAPGFVSTGTGAQAFLLDATSPLLGQGLNLLTEFGLSPGPRDFYGLPTPAAAAPGNIGASEARLDISTPLPVELTRFTAAPQGADALLRWATASEKNNDRFEIEASADGRTFRRVGQVPGHGSSTQAHDYQFVDPNIARHGTSQVVYRLRQVDRDGTFHYSPLRAVAAGGTAGLALFPNPTTGAASLVGVQPGAVVTVFDAVGRPVLTTTATAGGTAALVLPRGLAAGVYMVRAGAAAIRLNLE</sequence>
<dbReference type="Pfam" id="PF13229">
    <property type="entry name" value="Beta_helix"/>
    <property type="match status" value="1"/>
</dbReference>
<dbReference type="EMBL" id="JACXAC010000009">
    <property type="protein sequence ID" value="MBD2724666.1"/>
    <property type="molecule type" value="Genomic_DNA"/>
</dbReference>
<evidence type="ECO:0000313" key="2">
    <source>
        <dbReference type="EMBL" id="MBD2724666.1"/>
    </source>
</evidence>
<keyword evidence="3" id="KW-1185">Reference proteome</keyword>
<reference evidence="2 3" key="1">
    <citation type="submission" date="2020-09" db="EMBL/GenBank/DDBJ databases">
        <authorList>
            <person name="Kim M.K."/>
        </authorList>
    </citation>
    <scope>NUCLEOTIDE SEQUENCE [LARGE SCALE GENOMIC DNA]</scope>
    <source>
        <strain evidence="2 3">BT189</strain>
    </source>
</reference>
<dbReference type="NCBIfam" id="TIGR04183">
    <property type="entry name" value="Por_Secre_tail"/>
    <property type="match status" value="1"/>
</dbReference>